<dbReference type="EMBL" id="OB661090">
    <property type="protein sequence ID" value="CAD7227269.1"/>
    <property type="molecule type" value="Genomic_DNA"/>
</dbReference>
<protein>
    <submittedName>
        <fullName evidence="2">Uncharacterized protein</fullName>
    </submittedName>
</protein>
<name>A0A7R8ZPA6_9CRUS</name>
<reference evidence="2" key="1">
    <citation type="submission" date="2020-11" db="EMBL/GenBank/DDBJ databases">
        <authorList>
            <person name="Tran Van P."/>
        </authorList>
    </citation>
    <scope>NUCLEOTIDE SEQUENCE</scope>
</reference>
<feature type="compositionally biased region" description="Polar residues" evidence="1">
    <location>
        <begin position="30"/>
        <end position="47"/>
    </location>
</feature>
<proteinExistence type="predicted"/>
<dbReference type="AlphaFoldDB" id="A0A7R8ZPA6"/>
<feature type="region of interest" description="Disordered" evidence="1">
    <location>
        <begin position="1"/>
        <end position="112"/>
    </location>
</feature>
<feature type="non-terminal residue" evidence="2">
    <location>
        <position position="1"/>
    </location>
</feature>
<gene>
    <name evidence="2" type="ORF">CTOB1V02_LOCUS5177</name>
</gene>
<evidence type="ECO:0000313" key="2">
    <source>
        <dbReference type="EMBL" id="CAD7227269.1"/>
    </source>
</evidence>
<accession>A0A7R8ZPA6</accession>
<organism evidence="2">
    <name type="scientific">Cyprideis torosa</name>
    <dbReference type="NCBI Taxonomy" id="163714"/>
    <lineage>
        <taxon>Eukaryota</taxon>
        <taxon>Metazoa</taxon>
        <taxon>Ecdysozoa</taxon>
        <taxon>Arthropoda</taxon>
        <taxon>Crustacea</taxon>
        <taxon>Oligostraca</taxon>
        <taxon>Ostracoda</taxon>
        <taxon>Podocopa</taxon>
        <taxon>Podocopida</taxon>
        <taxon>Cytherocopina</taxon>
        <taxon>Cytheroidea</taxon>
        <taxon>Cytherideidae</taxon>
        <taxon>Cyprideis</taxon>
    </lineage>
</organism>
<evidence type="ECO:0000256" key="1">
    <source>
        <dbReference type="SAM" id="MobiDB-lite"/>
    </source>
</evidence>
<sequence length="137" mass="14306">MVNEYFAQGPAGGSFAYRGQPPPPPQTPPSDMSSSWQTPHHQYSNQPRPRHPGGQHRYQVQNGAPPRGDPHQGVSNNAGGAQGPPSNGSMGGPRMNYPTFQQIGPTGFGTHSIQTIPIPANVGGTARAGGMSGQPMV</sequence>
<feature type="compositionally biased region" description="Polar residues" evidence="1">
    <location>
        <begin position="73"/>
        <end position="88"/>
    </location>
</feature>
<feature type="compositionally biased region" description="Polar residues" evidence="1">
    <location>
        <begin position="98"/>
        <end position="112"/>
    </location>
</feature>